<sequence>MELQHLKLMTHIFYKILFAVIKWYARFYLKYSTVHVGGSRLLAPFGNLTQDTKNATAHALARKPEANDHFIQFGSLPQEIMNLDNL</sequence>
<evidence type="ECO:0000313" key="1">
    <source>
        <dbReference type="EMBL" id="KAK7843503.1"/>
    </source>
</evidence>
<accession>A0AAW0KXW9</accession>
<dbReference type="Proteomes" id="UP000237347">
    <property type="component" value="Unassembled WGS sequence"/>
</dbReference>
<dbReference type="AlphaFoldDB" id="A0AAW0KXW9"/>
<protein>
    <submittedName>
        <fullName evidence="1">Uncharacterized protein</fullName>
    </submittedName>
</protein>
<name>A0AAW0KXW9_QUESU</name>
<comment type="caution">
    <text evidence="1">The sequence shown here is derived from an EMBL/GenBank/DDBJ whole genome shotgun (WGS) entry which is preliminary data.</text>
</comment>
<organism evidence="1 2">
    <name type="scientific">Quercus suber</name>
    <name type="common">Cork oak</name>
    <dbReference type="NCBI Taxonomy" id="58331"/>
    <lineage>
        <taxon>Eukaryota</taxon>
        <taxon>Viridiplantae</taxon>
        <taxon>Streptophyta</taxon>
        <taxon>Embryophyta</taxon>
        <taxon>Tracheophyta</taxon>
        <taxon>Spermatophyta</taxon>
        <taxon>Magnoliopsida</taxon>
        <taxon>eudicotyledons</taxon>
        <taxon>Gunneridae</taxon>
        <taxon>Pentapetalae</taxon>
        <taxon>rosids</taxon>
        <taxon>fabids</taxon>
        <taxon>Fagales</taxon>
        <taxon>Fagaceae</taxon>
        <taxon>Quercus</taxon>
    </lineage>
</organism>
<reference evidence="1 2" key="1">
    <citation type="journal article" date="2018" name="Sci. Data">
        <title>The draft genome sequence of cork oak.</title>
        <authorList>
            <person name="Ramos A.M."/>
            <person name="Usie A."/>
            <person name="Barbosa P."/>
            <person name="Barros P.M."/>
            <person name="Capote T."/>
            <person name="Chaves I."/>
            <person name="Simoes F."/>
            <person name="Abreu I."/>
            <person name="Carrasquinho I."/>
            <person name="Faro C."/>
            <person name="Guimaraes J.B."/>
            <person name="Mendonca D."/>
            <person name="Nobrega F."/>
            <person name="Rodrigues L."/>
            <person name="Saibo N.J.M."/>
            <person name="Varela M.C."/>
            <person name="Egas C."/>
            <person name="Matos J."/>
            <person name="Miguel C.M."/>
            <person name="Oliveira M.M."/>
            <person name="Ricardo C.P."/>
            <person name="Goncalves S."/>
        </authorList>
    </citation>
    <scope>NUCLEOTIDE SEQUENCE [LARGE SCALE GENOMIC DNA]</scope>
    <source>
        <strain evidence="2">cv. HL8</strain>
    </source>
</reference>
<keyword evidence="2" id="KW-1185">Reference proteome</keyword>
<evidence type="ECO:0000313" key="2">
    <source>
        <dbReference type="Proteomes" id="UP000237347"/>
    </source>
</evidence>
<gene>
    <name evidence="1" type="ORF">CFP56_012476</name>
</gene>
<proteinExistence type="predicted"/>
<dbReference type="EMBL" id="PKMF04000202">
    <property type="protein sequence ID" value="KAK7843503.1"/>
    <property type="molecule type" value="Genomic_DNA"/>
</dbReference>